<name>A0A517QZR8_9PLAN</name>
<evidence type="ECO:0000259" key="1">
    <source>
        <dbReference type="Pfam" id="PF04324"/>
    </source>
</evidence>
<feature type="domain" description="BFD-like [2Fe-2S]-binding" evidence="1">
    <location>
        <begin position="71"/>
        <end position="117"/>
    </location>
</feature>
<organism evidence="2 3">
    <name type="scientific">Stratiformator vulcanicus</name>
    <dbReference type="NCBI Taxonomy" id="2527980"/>
    <lineage>
        <taxon>Bacteria</taxon>
        <taxon>Pseudomonadati</taxon>
        <taxon>Planctomycetota</taxon>
        <taxon>Planctomycetia</taxon>
        <taxon>Planctomycetales</taxon>
        <taxon>Planctomycetaceae</taxon>
        <taxon>Stratiformator</taxon>
    </lineage>
</organism>
<dbReference type="KEGG" id="svp:Pan189_14160"/>
<evidence type="ECO:0000313" key="2">
    <source>
        <dbReference type="EMBL" id="QDT37050.1"/>
    </source>
</evidence>
<reference evidence="2 3" key="1">
    <citation type="submission" date="2019-02" db="EMBL/GenBank/DDBJ databases">
        <title>Deep-cultivation of Planctomycetes and their phenomic and genomic characterization uncovers novel biology.</title>
        <authorList>
            <person name="Wiegand S."/>
            <person name="Jogler M."/>
            <person name="Boedeker C."/>
            <person name="Pinto D."/>
            <person name="Vollmers J."/>
            <person name="Rivas-Marin E."/>
            <person name="Kohn T."/>
            <person name="Peeters S.H."/>
            <person name="Heuer A."/>
            <person name="Rast P."/>
            <person name="Oberbeckmann S."/>
            <person name="Bunk B."/>
            <person name="Jeske O."/>
            <person name="Meyerdierks A."/>
            <person name="Storesund J.E."/>
            <person name="Kallscheuer N."/>
            <person name="Luecker S."/>
            <person name="Lage O.M."/>
            <person name="Pohl T."/>
            <person name="Merkel B.J."/>
            <person name="Hornburger P."/>
            <person name="Mueller R.-W."/>
            <person name="Bruemmer F."/>
            <person name="Labrenz M."/>
            <person name="Spormann A.M."/>
            <person name="Op den Camp H."/>
            <person name="Overmann J."/>
            <person name="Amann R."/>
            <person name="Jetten M.S.M."/>
            <person name="Mascher T."/>
            <person name="Medema M.H."/>
            <person name="Devos D.P."/>
            <person name="Kaster A.-K."/>
            <person name="Ovreas L."/>
            <person name="Rohde M."/>
            <person name="Galperin M.Y."/>
            <person name="Jogler C."/>
        </authorList>
    </citation>
    <scope>NUCLEOTIDE SEQUENCE [LARGE SCALE GENOMIC DNA]</scope>
    <source>
        <strain evidence="2 3">Pan189</strain>
    </source>
</reference>
<keyword evidence="3" id="KW-1185">Reference proteome</keyword>
<evidence type="ECO:0000313" key="3">
    <source>
        <dbReference type="Proteomes" id="UP000317318"/>
    </source>
</evidence>
<proteinExistence type="predicted"/>
<dbReference type="Proteomes" id="UP000317318">
    <property type="component" value="Chromosome"/>
</dbReference>
<gene>
    <name evidence="2" type="ORF">Pan189_14160</name>
</gene>
<dbReference type="EMBL" id="CP036268">
    <property type="protein sequence ID" value="QDT37050.1"/>
    <property type="molecule type" value="Genomic_DNA"/>
</dbReference>
<dbReference type="AlphaFoldDB" id="A0A517QZR8"/>
<protein>
    <submittedName>
        <fullName evidence="2">BFD-like [2Fe-2S] binding domain protein</fullName>
    </submittedName>
</protein>
<dbReference type="Gene3D" id="1.10.10.1100">
    <property type="entry name" value="BFD-like [2Fe-2S]-binding domain"/>
    <property type="match status" value="1"/>
</dbReference>
<dbReference type="InterPro" id="IPR007419">
    <property type="entry name" value="BFD-like_2Fe2S-bd_dom"/>
</dbReference>
<dbReference type="Pfam" id="PF04324">
    <property type="entry name" value="Fer2_BFD"/>
    <property type="match status" value="1"/>
</dbReference>
<sequence length="121" mass="13229">MLPNFSHVKISRNSSCVRRVKDYDSPIEIESQFKRIVLSPPPVDETSRSMTPPAAPVADTALTAGAHARFLCHCLKVREDEVRTAVHSGCRSVQEVTMLCGAGGGCTACHRKIRRVLPADE</sequence>
<dbReference type="InterPro" id="IPR041854">
    <property type="entry name" value="BFD-like_2Fe2S-bd_dom_sf"/>
</dbReference>
<accession>A0A517QZR8</accession>